<accession>A0A8H4AUG4</accession>
<dbReference type="InterPro" id="IPR021109">
    <property type="entry name" value="Peptidase_aspartic_dom_sf"/>
</dbReference>
<feature type="transmembrane region" description="Helical" evidence="2">
    <location>
        <begin position="1194"/>
        <end position="1216"/>
    </location>
</feature>
<feature type="region of interest" description="Disordered" evidence="1">
    <location>
        <begin position="1159"/>
        <end position="1192"/>
    </location>
</feature>
<reference evidence="4 5" key="1">
    <citation type="journal article" date="2019" name="Environ. Microbiol.">
        <title>At the nexus of three kingdoms: the genome of the mycorrhizal fungus Gigaspora margarita provides insights into plant, endobacterial and fungal interactions.</title>
        <authorList>
            <person name="Venice F."/>
            <person name="Ghignone S."/>
            <person name="Salvioli di Fossalunga A."/>
            <person name="Amselem J."/>
            <person name="Novero M."/>
            <person name="Xianan X."/>
            <person name="Sedzielewska Toro K."/>
            <person name="Morin E."/>
            <person name="Lipzen A."/>
            <person name="Grigoriev I.V."/>
            <person name="Henrissat B."/>
            <person name="Martin F.M."/>
            <person name="Bonfante P."/>
        </authorList>
    </citation>
    <scope>NUCLEOTIDE SEQUENCE [LARGE SCALE GENOMIC DNA]</scope>
    <source>
        <strain evidence="4 5">BEG34</strain>
    </source>
</reference>
<keyword evidence="2" id="KW-0472">Membrane</keyword>
<keyword evidence="2" id="KW-1133">Transmembrane helix</keyword>
<feature type="compositionally biased region" description="Low complexity" evidence="1">
    <location>
        <begin position="1159"/>
        <end position="1173"/>
    </location>
</feature>
<sequence>MNFPRIKNKWHFIFYCIILLICCLEFSFLLVFFKPFNQKYINFNRDIVKKHKPKNHKQDSFKKDGSKIYEINRDVPNEGTPTSSPPIQTFLPPQILSIDTIITNDTNGTNDISSVSLIKVEIGSNLTQSLNLIPDISSNDIGLCSQICFHGEVGSCNNRIDYFDSENSTTFDGTSKAEIINYLDGSNVSALSGFDYITLENYTFKNKDLLFLFDEINGTLESQSAVEGVMGLGFGSPIWNQLASDGYLQVIGIALPNFICSIGSIAFGGIDFRYIFNDPPNRPEFHNIPTLNDTIYPIIEVNKIWVNKTPLNFPAINAIISTSYNKISLGNFSTEFFTKLGANKTSDGNWIVPDPVDITNDVTTDSGPIIGIVISSFSTCNSMIKGQCISIFDDDFGPLNNTIIIGALYIQNFYITANKANNASNTIGIAERSEDFCPIPGPTGVPPVPPQTTIPPKPIPTFPPPQILELNTFSINNQSNQSQSLEYLFQIQIGSNSSQTLNIMPDTCVNDIGMCSELCYQSTTGSCNNRQHIFDSKNSSSFNPNGTIGSINYLDGSFANGSFGNDFIILDNFGFANKFLFLLYSQIFGALQAESAVEGVMGLGLSSQIWDQLASKGYDQAIGFAFPNYPCPVGSIAFGGIDPKFSNDSNETFSIPTLNNNTYPIIEIYTIWVNETPLDFPVIDAIISTNYNKVSLGNFSTEFFNALGANKTSDGNWVVPNPVDISFDLTTESGLLIGAIIPSNLSCNMIMGQCISVFDDSSGPSNSTNSIILGIPFILNFNLAINKAKHDIEIAERNSFCPIPTPTGVPPIPPQTTILPKPTQTFPPPQILILNRFKTDNRSNQSSEFLFQVQIGSNASLNIVPDTSVNDIGICSELCNQSSIGSCDNRLHIFDSKNPSSFSPNGTKGSINYLDGSLAKGLFGNDFITLNNFGFANKFSFLLFSQIFGALQAESAVEGIMGLGLSSQIWDQLASKGYDQAIGFALPNSICDFGSIAFGGIDSRFSNISNNIFSVPTLNDSTYPKIEIVTILVNETTLNFSVIDAIISTNYDKISLGNYSTEFFKTLGATKVKGSWVVPNPVDISFELITDSGPIIRATIPSNLTCIMIKGQCISVFDDSFVPSNSILLAERNNYCPTPCKDGNFFCPTSTVTSFTSTVTSTVTSTEPTFSTTEEPEPTETEDPNDDDGGDGGAAAVAASIFKFILLGGLSFLFSAAGSFCRGLATGLAAIGGAVVAVIIARHKHHPFPLPSSLPPPTPPITTTFPPPSSPPPPPLPTTFKSLSSSTFHSQTATFQSSLISLSSPTFQPPITTSQTLFTSLSLPTFQPSSTTSQTLSKLSHSTFQSSSTTLPPTFHSLLTTSQTLFTSLSSSKFQLSPTIPQTSSKLSHSTFQSSSITLPPTFHPLLTSSQTLFTSLSSSKFQPSPTISQTLSKLSQSTFQPPPTTSPSIFHSLLTTSQTLFTS</sequence>
<feature type="domain" description="Peptidase A1" evidence="3">
    <location>
        <begin position="849"/>
        <end position="1171"/>
    </location>
</feature>
<keyword evidence="5" id="KW-1185">Reference proteome</keyword>
<feature type="domain" description="Peptidase A1" evidence="3">
    <location>
        <begin position="487"/>
        <end position="795"/>
    </location>
</feature>
<dbReference type="InterPro" id="IPR033121">
    <property type="entry name" value="PEPTIDASE_A1"/>
</dbReference>
<evidence type="ECO:0000313" key="5">
    <source>
        <dbReference type="Proteomes" id="UP000439903"/>
    </source>
</evidence>
<dbReference type="PANTHER" id="PTHR35365">
    <property type="entry name" value="LP04239P"/>
    <property type="match status" value="1"/>
</dbReference>
<protein>
    <recommendedName>
        <fullName evidence="3">Peptidase A1 domain-containing protein</fullName>
    </recommendedName>
</protein>
<feature type="transmembrane region" description="Helical" evidence="2">
    <location>
        <begin position="12"/>
        <end position="33"/>
    </location>
</feature>
<dbReference type="InterPro" id="IPR053121">
    <property type="entry name" value="Spore_Coat_Assembly"/>
</dbReference>
<feature type="region of interest" description="Disordered" evidence="1">
    <location>
        <begin position="1250"/>
        <end position="1277"/>
    </location>
</feature>
<dbReference type="Pfam" id="PF00026">
    <property type="entry name" value="Asp"/>
    <property type="match status" value="3"/>
</dbReference>
<evidence type="ECO:0000313" key="4">
    <source>
        <dbReference type="EMBL" id="KAF0533313.1"/>
    </source>
</evidence>
<organism evidence="4 5">
    <name type="scientific">Gigaspora margarita</name>
    <dbReference type="NCBI Taxonomy" id="4874"/>
    <lineage>
        <taxon>Eukaryota</taxon>
        <taxon>Fungi</taxon>
        <taxon>Fungi incertae sedis</taxon>
        <taxon>Mucoromycota</taxon>
        <taxon>Glomeromycotina</taxon>
        <taxon>Glomeromycetes</taxon>
        <taxon>Diversisporales</taxon>
        <taxon>Gigasporaceae</taxon>
        <taxon>Gigaspora</taxon>
    </lineage>
</organism>
<proteinExistence type="predicted"/>
<dbReference type="Gene3D" id="2.40.70.10">
    <property type="entry name" value="Acid Proteases"/>
    <property type="match status" value="5"/>
</dbReference>
<evidence type="ECO:0000256" key="2">
    <source>
        <dbReference type="SAM" id="Phobius"/>
    </source>
</evidence>
<evidence type="ECO:0000256" key="1">
    <source>
        <dbReference type="SAM" id="MobiDB-lite"/>
    </source>
</evidence>
<feature type="domain" description="Peptidase A1" evidence="3">
    <location>
        <begin position="116"/>
        <end position="430"/>
    </location>
</feature>
<feature type="transmembrane region" description="Helical" evidence="2">
    <location>
        <begin position="1223"/>
        <end position="1241"/>
    </location>
</feature>
<dbReference type="PROSITE" id="PS51767">
    <property type="entry name" value="PEPTIDASE_A1"/>
    <property type="match status" value="3"/>
</dbReference>
<dbReference type="Proteomes" id="UP000439903">
    <property type="component" value="Unassembled WGS sequence"/>
</dbReference>
<dbReference type="PANTHER" id="PTHR35365:SF18">
    <property type="entry name" value="MUCIN-19-LIKE-RELATED"/>
    <property type="match status" value="1"/>
</dbReference>
<comment type="caution">
    <text evidence="4">The sequence shown here is derived from an EMBL/GenBank/DDBJ whole genome shotgun (WGS) entry which is preliminary data.</text>
</comment>
<dbReference type="SUPFAM" id="SSF50630">
    <property type="entry name" value="Acid proteases"/>
    <property type="match status" value="3"/>
</dbReference>
<gene>
    <name evidence="4" type="ORF">F8M41_010678</name>
</gene>
<dbReference type="EMBL" id="WTPW01000222">
    <property type="protein sequence ID" value="KAF0533313.1"/>
    <property type="molecule type" value="Genomic_DNA"/>
</dbReference>
<feature type="compositionally biased region" description="Acidic residues" evidence="1">
    <location>
        <begin position="1174"/>
        <end position="1190"/>
    </location>
</feature>
<dbReference type="OrthoDB" id="2411599at2759"/>
<name>A0A8H4AUG4_GIGMA</name>
<keyword evidence="2" id="KW-0812">Transmembrane</keyword>
<evidence type="ECO:0000259" key="3">
    <source>
        <dbReference type="PROSITE" id="PS51767"/>
    </source>
</evidence>